<organism evidence="3 4">
    <name type="scientific">Parapedobacter pyrenivorans</name>
    <dbReference type="NCBI Taxonomy" id="1305674"/>
    <lineage>
        <taxon>Bacteria</taxon>
        <taxon>Pseudomonadati</taxon>
        <taxon>Bacteroidota</taxon>
        <taxon>Sphingobacteriia</taxon>
        <taxon>Sphingobacteriales</taxon>
        <taxon>Sphingobacteriaceae</taxon>
        <taxon>Parapedobacter</taxon>
    </lineage>
</organism>
<keyword evidence="4" id="KW-1185">Reference proteome</keyword>
<dbReference type="Pfam" id="PF00144">
    <property type="entry name" value="Beta-lactamase"/>
    <property type="match status" value="1"/>
</dbReference>
<dbReference type="RefSeq" id="WP_188508127.1">
    <property type="nucleotide sequence ID" value="NZ_BMER01000006.1"/>
</dbReference>
<reference evidence="3" key="2">
    <citation type="submission" date="2020-09" db="EMBL/GenBank/DDBJ databases">
        <authorList>
            <person name="Sun Q."/>
            <person name="Zhou Y."/>
        </authorList>
    </citation>
    <scope>NUCLEOTIDE SEQUENCE</scope>
    <source>
        <strain evidence="3">CGMCC 1.12195</strain>
    </source>
</reference>
<dbReference type="InterPro" id="IPR001466">
    <property type="entry name" value="Beta-lactam-related"/>
</dbReference>
<dbReference type="AlphaFoldDB" id="A0A917I132"/>
<evidence type="ECO:0000313" key="3">
    <source>
        <dbReference type="EMBL" id="GGH01789.1"/>
    </source>
</evidence>
<feature type="chain" id="PRO_5037642315" description="Beta-lactamase-related domain-containing protein" evidence="1">
    <location>
        <begin position="22"/>
        <end position="382"/>
    </location>
</feature>
<comment type="caution">
    <text evidence="3">The sequence shown here is derived from an EMBL/GenBank/DDBJ whole genome shotgun (WGS) entry which is preliminary data.</text>
</comment>
<dbReference type="PANTHER" id="PTHR46825:SF9">
    <property type="entry name" value="BETA-LACTAMASE-RELATED DOMAIN-CONTAINING PROTEIN"/>
    <property type="match status" value="1"/>
</dbReference>
<reference evidence="3" key="1">
    <citation type="journal article" date="2014" name="Int. J. Syst. Evol. Microbiol.">
        <title>Complete genome sequence of Corynebacterium casei LMG S-19264T (=DSM 44701T), isolated from a smear-ripened cheese.</title>
        <authorList>
            <consortium name="US DOE Joint Genome Institute (JGI-PGF)"/>
            <person name="Walter F."/>
            <person name="Albersmeier A."/>
            <person name="Kalinowski J."/>
            <person name="Ruckert C."/>
        </authorList>
    </citation>
    <scope>NUCLEOTIDE SEQUENCE</scope>
    <source>
        <strain evidence="3">CGMCC 1.12195</strain>
    </source>
</reference>
<dbReference type="PANTHER" id="PTHR46825">
    <property type="entry name" value="D-ALANYL-D-ALANINE-CARBOXYPEPTIDASE/ENDOPEPTIDASE AMPH"/>
    <property type="match status" value="1"/>
</dbReference>
<keyword evidence="1" id="KW-0732">Signal</keyword>
<accession>A0A917I132</accession>
<feature type="domain" description="Beta-lactamase-related" evidence="2">
    <location>
        <begin position="43"/>
        <end position="339"/>
    </location>
</feature>
<proteinExistence type="predicted"/>
<dbReference type="EMBL" id="BMER01000006">
    <property type="protein sequence ID" value="GGH01789.1"/>
    <property type="molecule type" value="Genomic_DNA"/>
</dbReference>
<dbReference type="InterPro" id="IPR050491">
    <property type="entry name" value="AmpC-like"/>
</dbReference>
<dbReference type="Gene3D" id="3.40.710.10">
    <property type="entry name" value="DD-peptidase/beta-lactamase superfamily"/>
    <property type="match status" value="1"/>
</dbReference>
<sequence>MKKTIKTATIALALTAALMSGCETTHLDLVNTGFDAELFRKNLKASTDGKTVGYSFAISQNGKVVKFDAGGSARTQKDGELAYDYLTRQGTGSTSKTITAFAVLQALEAKGKDEKARLVDLLPKWWDIPMENHPLTVAMLLQHYAGLTPVGKDYKSLRESMQIPTTGYGKAHYKYTNNNYSICRVLLFCIVNGTTDLNGLSDEAADEVVSQFYRNYVRQNIFKKAGIPNWSQINVGPWNENGPVDSESGDRRITLYYNFQQPNLAGVTTWTTYLQAGPGGWYMNSPEMSAVLAAGEQGKLVSAAMMKRMKEDFMGYDGTRDGKYGTYYFKNGVWADPQTRGIYTVVMHFPNNVQVAWHSNARVTQLGSPETLIQKAYDASWR</sequence>
<protein>
    <recommendedName>
        <fullName evidence="2">Beta-lactamase-related domain-containing protein</fullName>
    </recommendedName>
</protein>
<evidence type="ECO:0000313" key="4">
    <source>
        <dbReference type="Proteomes" id="UP000660862"/>
    </source>
</evidence>
<evidence type="ECO:0000256" key="1">
    <source>
        <dbReference type="SAM" id="SignalP"/>
    </source>
</evidence>
<name>A0A917I132_9SPHI</name>
<dbReference type="InterPro" id="IPR012338">
    <property type="entry name" value="Beta-lactam/transpept-like"/>
</dbReference>
<dbReference type="PROSITE" id="PS51257">
    <property type="entry name" value="PROKAR_LIPOPROTEIN"/>
    <property type="match status" value="1"/>
</dbReference>
<dbReference type="SUPFAM" id="SSF56601">
    <property type="entry name" value="beta-lactamase/transpeptidase-like"/>
    <property type="match status" value="1"/>
</dbReference>
<dbReference type="Proteomes" id="UP000660862">
    <property type="component" value="Unassembled WGS sequence"/>
</dbReference>
<evidence type="ECO:0000259" key="2">
    <source>
        <dbReference type="Pfam" id="PF00144"/>
    </source>
</evidence>
<feature type="signal peptide" evidence="1">
    <location>
        <begin position="1"/>
        <end position="21"/>
    </location>
</feature>
<gene>
    <name evidence="3" type="ORF">GCM10007415_42390</name>
</gene>